<dbReference type="InterPro" id="IPR000639">
    <property type="entry name" value="Epox_hydrolase-like"/>
</dbReference>
<dbReference type="STRING" id="882082.SaccyDRAFT_3921"/>
<dbReference type="AlphaFoldDB" id="H5XHN6"/>
<dbReference type="HOGENOM" id="CLU_020336_50_4_11"/>
<dbReference type="PRINTS" id="PR00412">
    <property type="entry name" value="EPOXHYDRLASE"/>
</dbReference>
<sequence length="254" mass="27163">MGGMSSLPLVLLHAYPLDARMWDPVRAPLAERTRLITPDQRGLGRSPLPDSGDTDAEPSLDHAARDVLALLDRLELDKVVLGGCSMGGYVTLALLRLAPERVGGVALLGAKATADTDEARANRLEVARRAEAEGTAGWLAEQMLPKLLGETTRHRRPEVTERVRELVEQQPPSGVAWAQRAMAARGDSTELLRSVDVPTVVVAGEEDTVNPPQTARDLADTVPHAELVVLPEAGHLTPMEAPEAVVDAVSRVLG</sequence>
<keyword evidence="5" id="KW-1185">Reference proteome</keyword>
<dbReference type="GO" id="GO:0004601">
    <property type="term" value="F:peroxidase activity"/>
    <property type="evidence" value="ECO:0007669"/>
    <property type="project" value="UniProtKB-KW"/>
</dbReference>
<evidence type="ECO:0000313" key="4">
    <source>
        <dbReference type="EMBL" id="EHR62745.1"/>
    </source>
</evidence>
<dbReference type="SUPFAM" id="SSF53474">
    <property type="entry name" value="alpha/beta-Hydrolases"/>
    <property type="match status" value="1"/>
</dbReference>
<keyword evidence="4" id="KW-0378">Hydrolase</keyword>
<evidence type="ECO:0000259" key="3">
    <source>
        <dbReference type="Pfam" id="PF00561"/>
    </source>
</evidence>
<dbReference type="PRINTS" id="PR00111">
    <property type="entry name" value="ABHYDROLASE"/>
</dbReference>
<gene>
    <name evidence="4" type="ORF">SaccyDRAFT_3921</name>
</gene>
<dbReference type="GO" id="GO:0016787">
    <property type="term" value="F:hydrolase activity"/>
    <property type="evidence" value="ECO:0007669"/>
    <property type="project" value="UniProtKB-KW"/>
</dbReference>
<dbReference type="Pfam" id="PF00561">
    <property type="entry name" value="Abhydrolase_1"/>
    <property type="match status" value="1"/>
</dbReference>
<keyword evidence="1" id="KW-0575">Peroxidase</keyword>
<dbReference type="eggNOG" id="COG2267">
    <property type="taxonomic scope" value="Bacteria"/>
</dbReference>
<dbReference type="EMBL" id="CM001440">
    <property type="protein sequence ID" value="EHR62745.1"/>
    <property type="molecule type" value="Genomic_DNA"/>
</dbReference>
<dbReference type="InterPro" id="IPR050471">
    <property type="entry name" value="AB_hydrolase"/>
</dbReference>
<evidence type="ECO:0000313" key="5">
    <source>
        <dbReference type="Proteomes" id="UP000002791"/>
    </source>
</evidence>
<dbReference type="Proteomes" id="UP000002791">
    <property type="component" value="Chromosome"/>
</dbReference>
<accession>H5XHN6</accession>
<dbReference type="PANTHER" id="PTHR43433">
    <property type="entry name" value="HYDROLASE, ALPHA/BETA FOLD FAMILY PROTEIN"/>
    <property type="match status" value="1"/>
</dbReference>
<dbReference type="Gene3D" id="3.40.50.1820">
    <property type="entry name" value="alpha/beta hydrolase"/>
    <property type="match status" value="1"/>
</dbReference>
<dbReference type="GO" id="GO:0016746">
    <property type="term" value="F:acyltransferase activity"/>
    <property type="evidence" value="ECO:0007669"/>
    <property type="project" value="UniProtKB-KW"/>
</dbReference>
<protein>
    <submittedName>
        <fullName evidence="4">Putative hydrolase or acyltransferase of alpha/beta superfamily</fullName>
    </submittedName>
</protein>
<name>H5XHN6_9PSEU</name>
<evidence type="ECO:0000256" key="2">
    <source>
        <dbReference type="SAM" id="MobiDB-lite"/>
    </source>
</evidence>
<reference evidence="4 5" key="1">
    <citation type="submission" date="2011-11" db="EMBL/GenBank/DDBJ databases">
        <title>The Noncontiguous Finished sequence of Saccharomonospora cyanea NA-134.</title>
        <authorList>
            <consortium name="US DOE Joint Genome Institute"/>
            <person name="Lucas S."/>
            <person name="Han J."/>
            <person name="Lapidus A."/>
            <person name="Cheng J.-F."/>
            <person name="Goodwin L."/>
            <person name="Pitluck S."/>
            <person name="Peters L."/>
            <person name="Ovchinnikova G."/>
            <person name="Lu M."/>
            <person name="Detter J.C."/>
            <person name="Han C."/>
            <person name="Tapia R."/>
            <person name="Land M."/>
            <person name="Hauser L."/>
            <person name="Kyrpides N."/>
            <person name="Ivanova N."/>
            <person name="Pagani I."/>
            <person name="Brambilla E.-M."/>
            <person name="Klenk H.-P."/>
            <person name="Woyke T."/>
        </authorList>
    </citation>
    <scope>NUCLEOTIDE SEQUENCE [LARGE SCALE GENOMIC DNA]</scope>
    <source>
        <strain evidence="4 5">NA-134</strain>
    </source>
</reference>
<evidence type="ECO:0000256" key="1">
    <source>
        <dbReference type="ARBA" id="ARBA00022559"/>
    </source>
</evidence>
<keyword evidence="1" id="KW-0560">Oxidoreductase</keyword>
<dbReference type="PANTHER" id="PTHR43433:SF4">
    <property type="entry name" value="NON-HEME CHLOROPEROXIDASE-RELATED"/>
    <property type="match status" value="1"/>
</dbReference>
<keyword evidence="4" id="KW-0808">Transferase</keyword>
<feature type="domain" description="AB hydrolase-1" evidence="3">
    <location>
        <begin position="8"/>
        <end position="242"/>
    </location>
</feature>
<keyword evidence="4" id="KW-0012">Acyltransferase</keyword>
<organism evidence="4 5">
    <name type="scientific">Saccharomonospora cyanea NA-134</name>
    <dbReference type="NCBI Taxonomy" id="882082"/>
    <lineage>
        <taxon>Bacteria</taxon>
        <taxon>Bacillati</taxon>
        <taxon>Actinomycetota</taxon>
        <taxon>Actinomycetes</taxon>
        <taxon>Pseudonocardiales</taxon>
        <taxon>Pseudonocardiaceae</taxon>
        <taxon>Saccharomonospora</taxon>
    </lineage>
</organism>
<dbReference type="InterPro" id="IPR000073">
    <property type="entry name" value="AB_hydrolase_1"/>
</dbReference>
<feature type="region of interest" description="Disordered" evidence="2">
    <location>
        <begin position="36"/>
        <end position="58"/>
    </location>
</feature>
<dbReference type="InterPro" id="IPR029058">
    <property type="entry name" value="AB_hydrolase_fold"/>
</dbReference>
<proteinExistence type="predicted"/>